<comment type="caution">
    <text evidence="2">The sequence shown here is derived from an EMBL/GenBank/DDBJ whole genome shotgun (WGS) entry which is preliminary data.</text>
</comment>
<dbReference type="Gene3D" id="3.40.430.10">
    <property type="entry name" value="Dihydrofolate Reductase, subunit A"/>
    <property type="match status" value="1"/>
</dbReference>
<dbReference type="RefSeq" id="WP_271175565.1">
    <property type="nucleotide sequence ID" value="NZ_BAAAJO010000001.1"/>
</dbReference>
<dbReference type="GO" id="GO:0009231">
    <property type="term" value="P:riboflavin biosynthetic process"/>
    <property type="evidence" value="ECO:0007669"/>
    <property type="project" value="InterPro"/>
</dbReference>
<dbReference type="Pfam" id="PF01872">
    <property type="entry name" value="RibD_C"/>
    <property type="match status" value="1"/>
</dbReference>
<dbReference type="InterPro" id="IPR050765">
    <property type="entry name" value="Riboflavin_Biosynth_HTPR"/>
</dbReference>
<feature type="domain" description="Bacterial bifunctional deaminase-reductase C-terminal" evidence="1">
    <location>
        <begin position="4"/>
        <end position="198"/>
    </location>
</feature>
<evidence type="ECO:0000313" key="2">
    <source>
        <dbReference type="EMBL" id="GLJ74885.1"/>
    </source>
</evidence>
<gene>
    <name evidence="2" type="ORF">GCM10017584_04580</name>
</gene>
<protein>
    <submittedName>
        <fullName evidence="2">Deaminase reductase</fullName>
    </submittedName>
</protein>
<dbReference type="Proteomes" id="UP001142372">
    <property type="component" value="Unassembled WGS sequence"/>
</dbReference>
<dbReference type="EMBL" id="BSEN01000001">
    <property type="protein sequence ID" value="GLJ74885.1"/>
    <property type="molecule type" value="Genomic_DNA"/>
</dbReference>
<name>A0A9W6H6J9_9MICO</name>
<proteinExistence type="predicted"/>
<dbReference type="AlphaFoldDB" id="A0A9W6H6J9"/>
<dbReference type="GO" id="GO:0008703">
    <property type="term" value="F:5-amino-6-(5-phosphoribosylamino)uracil reductase activity"/>
    <property type="evidence" value="ECO:0007669"/>
    <property type="project" value="InterPro"/>
</dbReference>
<dbReference type="PANTHER" id="PTHR38011">
    <property type="entry name" value="DIHYDROFOLATE REDUCTASE FAMILY PROTEIN (AFU_ORTHOLOGUE AFUA_8G06820)"/>
    <property type="match status" value="1"/>
</dbReference>
<reference evidence="2" key="2">
    <citation type="submission" date="2023-01" db="EMBL/GenBank/DDBJ databases">
        <authorList>
            <person name="Sun Q."/>
            <person name="Evtushenko L."/>
        </authorList>
    </citation>
    <scope>NUCLEOTIDE SEQUENCE</scope>
    <source>
        <strain evidence="2">VKM Ac-1401</strain>
    </source>
</reference>
<evidence type="ECO:0000259" key="1">
    <source>
        <dbReference type="Pfam" id="PF01872"/>
    </source>
</evidence>
<dbReference type="InterPro" id="IPR002734">
    <property type="entry name" value="RibDG_C"/>
</dbReference>
<dbReference type="InterPro" id="IPR024072">
    <property type="entry name" value="DHFR-like_dom_sf"/>
</dbReference>
<organism evidence="2 3">
    <name type="scientific">Leifsonia poae</name>
    <dbReference type="NCBI Taxonomy" id="110933"/>
    <lineage>
        <taxon>Bacteria</taxon>
        <taxon>Bacillati</taxon>
        <taxon>Actinomycetota</taxon>
        <taxon>Actinomycetes</taxon>
        <taxon>Micrococcales</taxon>
        <taxon>Microbacteriaceae</taxon>
        <taxon>Leifsonia</taxon>
    </lineage>
</organism>
<dbReference type="PANTHER" id="PTHR38011:SF2">
    <property type="entry name" value="BIFUNCTIONAL DEAMINASE-REDUCTASE DOMAIN PROTEIN"/>
    <property type="match status" value="1"/>
</dbReference>
<reference evidence="2" key="1">
    <citation type="journal article" date="2014" name="Int. J. Syst. Evol. Microbiol.">
        <title>Complete genome sequence of Corynebacterium casei LMG S-19264T (=DSM 44701T), isolated from a smear-ripened cheese.</title>
        <authorList>
            <consortium name="US DOE Joint Genome Institute (JGI-PGF)"/>
            <person name="Walter F."/>
            <person name="Albersmeier A."/>
            <person name="Kalinowski J."/>
            <person name="Ruckert C."/>
        </authorList>
    </citation>
    <scope>NUCLEOTIDE SEQUENCE</scope>
    <source>
        <strain evidence="2">VKM Ac-1401</strain>
    </source>
</reference>
<evidence type="ECO:0000313" key="3">
    <source>
        <dbReference type="Proteomes" id="UP001142372"/>
    </source>
</evidence>
<keyword evidence="3" id="KW-1185">Reference proteome</keyword>
<dbReference type="SUPFAM" id="SSF53597">
    <property type="entry name" value="Dihydrofolate reductase-like"/>
    <property type="match status" value="1"/>
</dbReference>
<sequence length="206" mass="22867">MSSIVVQEFITLDGVIQAGGGPDEDREGGFELGGWSIAYDEEHDPSGEIGDSLVKEWESRTEGLLLGRKTYEIWAGAWGVWDENADGVMGELTRRYNRVPKYVASRTLTEVGWKNTQLLGPDVPEAVRKLRAEPGGEIRVWGSADLIATLAEHDLVDEYRLMVYPLVLGTGKKLFRDGFPRTRLALVENRALSSGVVVNVYRRATD</sequence>
<accession>A0A9W6H6J9</accession>